<gene>
    <name evidence="1" type="ORF">AXFE_11630</name>
</gene>
<reference evidence="1 2" key="1">
    <citation type="submission" date="2015-01" db="EMBL/GenBank/DDBJ databases">
        <title>Draft genome of the acidophilic iron oxidizer Acidithrix ferrooxidans strain Py-F3.</title>
        <authorList>
            <person name="Poehlein A."/>
            <person name="Eisen S."/>
            <person name="Schloemann M."/>
            <person name="Johnson B.D."/>
            <person name="Daniel R."/>
            <person name="Muehling M."/>
        </authorList>
    </citation>
    <scope>NUCLEOTIDE SEQUENCE [LARGE SCALE GENOMIC DNA]</scope>
    <source>
        <strain evidence="1 2">Py-F3</strain>
    </source>
</reference>
<proteinExistence type="predicted"/>
<comment type="caution">
    <text evidence="1">The sequence shown here is derived from an EMBL/GenBank/DDBJ whole genome shotgun (WGS) entry which is preliminary data.</text>
</comment>
<protein>
    <submittedName>
        <fullName evidence="1">Uncharacterized protein</fullName>
    </submittedName>
</protein>
<organism evidence="1 2">
    <name type="scientific">Acidithrix ferrooxidans</name>
    <dbReference type="NCBI Taxonomy" id="1280514"/>
    <lineage>
        <taxon>Bacteria</taxon>
        <taxon>Bacillati</taxon>
        <taxon>Actinomycetota</taxon>
        <taxon>Acidimicrobiia</taxon>
        <taxon>Acidimicrobiales</taxon>
        <taxon>Acidimicrobiaceae</taxon>
        <taxon>Acidithrix</taxon>
    </lineage>
</organism>
<accession>A0A0D8HJM2</accession>
<dbReference type="EMBL" id="JXYS01000026">
    <property type="protein sequence ID" value="KJF18064.1"/>
    <property type="molecule type" value="Genomic_DNA"/>
</dbReference>
<name>A0A0D8HJM2_9ACTN</name>
<evidence type="ECO:0000313" key="1">
    <source>
        <dbReference type="EMBL" id="KJF18064.1"/>
    </source>
</evidence>
<dbReference type="AlphaFoldDB" id="A0A0D8HJM2"/>
<evidence type="ECO:0000313" key="2">
    <source>
        <dbReference type="Proteomes" id="UP000032360"/>
    </source>
</evidence>
<sequence>MKCQHSGRLTDLLRRRITLSRQRPLQSTLAKGTHDLHSKGRQLPIDKCTHTWLDVIDQAYTFGDPVRRGFDS</sequence>
<keyword evidence="2" id="KW-1185">Reference proteome</keyword>
<dbReference type="Proteomes" id="UP000032360">
    <property type="component" value="Unassembled WGS sequence"/>
</dbReference>